<accession>A0A0W8DXB2</accession>
<protein>
    <submittedName>
        <fullName evidence="6">NPP1 protein</fullName>
    </submittedName>
</protein>
<dbReference type="GO" id="GO:0005576">
    <property type="term" value="C:extracellular region"/>
    <property type="evidence" value="ECO:0007669"/>
    <property type="project" value="UniProtKB-SubCell"/>
</dbReference>
<evidence type="ECO:0000256" key="3">
    <source>
        <dbReference type="ARBA" id="ARBA00022525"/>
    </source>
</evidence>
<evidence type="ECO:0000313" key="6">
    <source>
        <dbReference type="EMBL" id="KUG00707.1"/>
    </source>
</evidence>
<evidence type="ECO:0000256" key="1">
    <source>
        <dbReference type="ARBA" id="ARBA00004613"/>
    </source>
</evidence>
<dbReference type="PANTHER" id="PTHR33657:SF8">
    <property type="entry name" value="DOMAIN PROTEIN, PUTATIVE (AFU_ORTHOLOGUE AFUA_5G00600)-RELATED"/>
    <property type="match status" value="1"/>
</dbReference>
<comment type="similarity">
    <text evidence="2">Belongs to the Necrosis inducing protein (NPP1) family.</text>
</comment>
<dbReference type="InterPro" id="IPR008701">
    <property type="entry name" value="NPP1"/>
</dbReference>
<comment type="subcellular location">
    <subcellularLocation>
        <location evidence="1">Secreted</location>
    </subcellularLocation>
</comment>
<feature type="signal peptide" evidence="5">
    <location>
        <begin position="1"/>
        <end position="19"/>
    </location>
</feature>
<dbReference type="OrthoDB" id="147163at2759"/>
<feature type="chain" id="PRO_5006941995" evidence="5">
    <location>
        <begin position="20"/>
        <end position="206"/>
    </location>
</feature>
<comment type="caution">
    <text evidence="6">The sequence shown here is derived from an EMBL/GenBank/DDBJ whole genome shotgun (WGS) entry which is preliminary data.</text>
</comment>
<keyword evidence="3" id="KW-0964">Secreted</keyword>
<dbReference type="STRING" id="4790.A0A0W8DXB2"/>
<dbReference type="PANTHER" id="PTHR33657">
    <property type="entry name" value="DOMAIN PROTEIN, PUTATIVE (AFU_ORTHOLOGUE AFUA_5G00600)-RELATED"/>
    <property type="match status" value="1"/>
</dbReference>
<dbReference type="Proteomes" id="UP000052943">
    <property type="component" value="Unassembled WGS sequence"/>
</dbReference>
<evidence type="ECO:0000313" key="7">
    <source>
        <dbReference type="Proteomes" id="UP000052943"/>
    </source>
</evidence>
<evidence type="ECO:0000256" key="2">
    <source>
        <dbReference type="ARBA" id="ARBA00009520"/>
    </source>
</evidence>
<organism evidence="6 7">
    <name type="scientific">Phytophthora nicotianae</name>
    <name type="common">Potato buckeye rot agent</name>
    <name type="synonym">Phytophthora parasitica</name>
    <dbReference type="NCBI Taxonomy" id="4792"/>
    <lineage>
        <taxon>Eukaryota</taxon>
        <taxon>Sar</taxon>
        <taxon>Stramenopiles</taxon>
        <taxon>Oomycota</taxon>
        <taxon>Peronosporomycetes</taxon>
        <taxon>Peronosporales</taxon>
        <taxon>Peronosporaceae</taxon>
        <taxon>Phytophthora</taxon>
    </lineage>
</organism>
<keyword evidence="4" id="KW-0843">Virulence</keyword>
<dbReference type="AlphaFoldDB" id="A0A0W8DXB2"/>
<evidence type="ECO:0000256" key="5">
    <source>
        <dbReference type="SAM" id="SignalP"/>
    </source>
</evidence>
<name>A0A0W8DXB2_PHYNI</name>
<dbReference type="EMBL" id="LNFO01000571">
    <property type="protein sequence ID" value="KUG00707.1"/>
    <property type="molecule type" value="Genomic_DNA"/>
</dbReference>
<evidence type="ECO:0000256" key="4">
    <source>
        <dbReference type="ARBA" id="ARBA00023026"/>
    </source>
</evidence>
<gene>
    <name evidence="6" type="ORF">AM587_10015782</name>
</gene>
<proteinExistence type="inferred from homology"/>
<sequence length="206" mass="23383">MYLQVLATLFAALVTCVIATVDHDKIQPFPQPEPVTISEKAAIKFKPQLYIPEGVCVSYPAVNDAGETTGGLKGTNGNDACKYAPLGSQVYGRAGWYKDVWAIMYAWKETKTWPSSFAGYRTEGRRFHRTYIYGSNSSLRFEYHVEMSSPYLNFAVWDGEYQDLIMWEQLTDPARAALNDGNNFEKAKVPFSDEHYEDHLDKAWPL</sequence>
<dbReference type="Pfam" id="PF05630">
    <property type="entry name" value="NPP1"/>
    <property type="match status" value="1"/>
</dbReference>
<keyword evidence="5" id="KW-0732">Signal</keyword>
<dbReference type="PIRSF" id="PIRSF029958">
    <property type="entry name" value="Necrosis-inducing_protein"/>
    <property type="match status" value="1"/>
</dbReference>
<reference evidence="6 7" key="1">
    <citation type="submission" date="2015-11" db="EMBL/GenBank/DDBJ databases">
        <title>Genomes and virulence difference between two physiological races of Phytophthora nicotianae.</title>
        <authorList>
            <person name="Liu H."/>
            <person name="Ma X."/>
            <person name="Yu H."/>
            <person name="Fang D."/>
            <person name="Li Y."/>
            <person name="Wang X."/>
            <person name="Wang W."/>
            <person name="Dong Y."/>
            <person name="Xiao B."/>
        </authorList>
    </citation>
    <scope>NUCLEOTIDE SEQUENCE [LARGE SCALE GENOMIC DNA]</scope>
    <source>
        <strain evidence="7">race 0</strain>
    </source>
</reference>